<dbReference type="EnsemblMetazoa" id="XM_031930225">
    <property type="protein sequence ID" value="XP_031786085"/>
    <property type="gene ID" value="LOC107981390"/>
</dbReference>
<feature type="region of interest" description="Disordered" evidence="1">
    <location>
        <begin position="1"/>
        <end position="24"/>
    </location>
</feature>
<dbReference type="KEGG" id="nvi:107981390"/>
<evidence type="ECO:0000256" key="1">
    <source>
        <dbReference type="SAM" id="MobiDB-lite"/>
    </source>
</evidence>
<evidence type="ECO:0000313" key="2">
    <source>
        <dbReference type="EnsemblMetazoa" id="XP_031786085"/>
    </source>
</evidence>
<keyword evidence="3" id="KW-1185">Reference proteome</keyword>
<dbReference type="Proteomes" id="UP000002358">
    <property type="component" value="Unassembled WGS sequence"/>
</dbReference>
<accession>A0A7M7TA36</accession>
<proteinExistence type="predicted"/>
<evidence type="ECO:0000313" key="3">
    <source>
        <dbReference type="Proteomes" id="UP000002358"/>
    </source>
</evidence>
<dbReference type="RefSeq" id="XP_031786085.1">
    <property type="nucleotide sequence ID" value="XM_031930225.1"/>
</dbReference>
<dbReference type="InParanoid" id="A0A7M7TA36"/>
<dbReference type="GeneID" id="107981390"/>
<dbReference type="AlphaFoldDB" id="A0A7M7TA36"/>
<reference evidence="2" key="1">
    <citation type="submission" date="2021-01" db="UniProtKB">
        <authorList>
            <consortium name="EnsemblMetazoa"/>
        </authorList>
    </citation>
    <scope>IDENTIFICATION</scope>
</reference>
<sequence>MMDERDNMSPDIYGSETIPGEKELPIDDDATYNFMHNGQQWDFVDESEKKEMNLEDKCGKNCCCLSNDCTRYNNMMKKLDTVIKNQEKLQTEMDGMTKFFKTVENAVHAIERCFHHIIHLITDHLNMSFENNQ</sequence>
<organism evidence="2 3">
    <name type="scientific">Nasonia vitripennis</name>
    <name type="common">Parasitic wasp</name>
    <dbReference type="NCBI Taxonomy" id="7425"/>
    <lineage>
        <taxon>Eukaryota</taxon>
        <taxon>Metazoa</taxon>
        <taxon>Ecdysozoa</taxon>
        <taxon>Arthropoda</taxon>
        <taxon>Hexapoda</taxon>
        <taxon>Insecta</taxon>
        <taxon>Pterygota</taxon>
        <taxon>Neoptera</taxon>
        <taxon>Endopterygota</taxon>
        <taxon>Hymenoptera</taxon>
        <taxon>Apocrita</taxon>
        <taxon>Proctotrupomorpha</taxon>
        <taxon>Chalcidoidea</taxon>
        <taxon>Pteromalidae</taxon>
        <taxon>Pteromalinae</taxon>
        <taxon>Nasonia</taxon>
    </lineage>
</organism>
<protein>
    <submittedName>
        <fullName evidence="2">Uncharacterized protein</fullName>
    </submittedName>
</protein>
<name>A0A7M7TA36_NASVI</name>